<dbReference type="EMBL" id="LCRX01000019">
    <property type="protein sequence ID" value="KKW41448.1"/>
    <property type="molecule type" value="Genomic_DNA"/>
</dbReference>
<dbReference type="STRING" id="1619044.UY92_C0019G0004"/>
<evidence type="ECO:0000259" key="1">
    <source>
        <dbReference type="Pfam" id="PF22053"/>
    </source>
</evidence>
<comment type="caution">
    <text evidence="2">The sequence shown here is derived from an EMBL/GenBank/DDBJ whole genome shotgun (WGS) entry which is preliminary data.</text>
</comment>
<organism evidence="2 3">
    <name type="scientific">Candidatus Magasanikbacteria bacterium GW2011_GWA2_56_11</name>
    <dbReference type="NCBI Taxonomy" id="1619044"/>
    <lineage>
        <taxon>Bacteria</taxon>
        <taxon>Candidatus Magasanikiibacteriota</taxon>
    </lineage>
</organism>
<dbReference type="Proteomes" id="UP000033870">
    <property type="component" value="Unassembled WGS sequence"/>
</dbReference>
<proteinExistence type="predicted"/>
<dbReference type="AlphaFoldDB" id="A0A0G1YD62"/>
<name>A0A0G1YD62_9BACT</name>
<evidence type="ECO:0000313" key="2">
    <source>
        <dbReference type="EMBL" id="KKW41448.1"/>
    </source>
</evidence>
<sequence>MPKPAAKIFPAAYLVTVDMGYGHQRAIHPLRDIAACPVGCLCGRGHVITANNYAGIPRRDRARWEGSRRLYEAVSRLKGVPFVGQAVFDTMDYLQRIEPFYPRRDLSRPTLQVNSIYRLIKKGWGRHLVETLNEKPLPLVSSFFIPAFFAEEHGYKGDIYSLCTDTDISRAWAPLEPRKSRINFLAPNRRVKERLMLYGVRPEKIYVTGFPLPKEALGGQNLSVLKQSLGCRIANLDPECCYRKKYEHTLNYYLGQSYRCLGARHPLTITFAVGGAGAQKDLGVTILKSLHRQIDKGEIRLNLVAGARNDVYRYYEDAVRELHLKKRHGGSVNIIYNGDKTQYFAEFNQAILTTDILWTKPSELSFYAGLGLPIIMAPTIGSQEEFNKNWLLAVGAGFEQEDPRYAHEWLFDWLRSGWLAEAAMKGFLDAPHSGVWHIADVVLGGRRSEIEGGHLL</sequence>
<accession>A0A0G1YD62</accession>
<reference evidence="2 3" key="1">
    <citation type="journal article" date="2015" name="Nature">
        <title>rRNA introns, odd ribosomes, and small enigmatic genomes across a large radiation of phyla.</title>
        <authorList>
            <person name="Brown C.T."/>
            <person name="Hug L.A."/>
            <person name="Thomas B.C."/>
            <person name="Sharon I."/>
            <person name="Castelle C.J."/>
            <person name="Singh A."/>
            <person name="Wilkins M.J."/>
            <person name="Williams K.H."/>
            <person name="Banfield J.F."/>
        </authorList>
    </citation>
    <scope>NUCLEOTIDE SEQUENCE [LARGE SCALE GENOMIC DNA]</scope>
</reference>
<evidence type="ECO:0000313" key="3">
    <source>
        <dbReference type="Proteomes" id="UP000033870"/>
    </source>
</evidence>
<dbReference type="InterPro" id="IPR054218">
    <property type="entry name" value="DUF6938"/>
</dbReference>
<protein>
    <recommendedName>
        <fullName evidence="1">DUF6938 domain-containing protein</fullName>
    </recommendedName>
</protein>
<feature type="domain" description="DUF6938" evidence="1">
    <location>
        <begin position="264"/>
        <end position="396"/>
    </location>
</feature>
<dbReference type="Pfam" id="PF22053">
    <property type="entry name" value="DUF6938"/>
    <property type="match status" value="1"/>
</dbReference>
<gene>
    <name evidence="2" type="ORF">UY92_C0019G0004</name>
</gene>
<dbReference type="PATRIC" id="fig|1619044.3.peg.1229"/>